<evidence type="ECO:0000313" key="1">
    <source>
        <dbReference type="EMBL" id="KJA26637.1"/>
    </source>
</evidence>
<dbReference type="AlphaFoldDB" id="A0A0D2LGA4"/>
<dbReference type="EMBL" id="KN817527">
    <property type="protein sequence ID" value="KJA26637.1"/>
    <property type="molecule type" value="Genomic_DNA"/>
</dbReference>
<dbReference type="Proteomes" id="UP000054270">
    <property type="component" value="Unassembled WGS sequence"/>
</dbReference>
<reference evidence="2" key="1">
    <citation type="submission" date="2014-04" db="EMBL/GenBank/DDBJ databases">
        <title>Evolutionary Origins and Diversification of the Mycorrhizal Mutualists.</title>
        <authorList>
            <consortium name="DOE Joint Genome Institute"/>
            <consortium name="Mycorrhizal Genomics Consortium"/>
            <person name="Kohler A."/>
            <person name="Kuo A."/>
            <person name="Nagy L.G."/>
            <person name="Floudas D."/>
            <person name="Copeland A."/>
            <person name="Barry K.W."/>
            <person name="Cichocki N."/>
            <person name="Veneault-Fourrey C."/>
            <person name="LaButti K."/>
            <person name="Lindquist E.A."/>
            <person name="Lipzen A."/>
            <person name="Lundell T."/>
            <person name="Morin E."/>
            <person name="Murat C."/>
            <person name="Riley R."/>
            <person name="Ohm R."/>
            <person name="Sun H."/>
            <person name="Tunlid A."/>
            <person name="Henrissat B."/>
            <person name="Grigoriev I.V."/>
            <person name="Hibbett D.S."/>
            <person name="Martin F."/>
        </authorList>
    </citation>
    <scope>NUCLEOTIDE SEQUENCE [LARGE SCALE GENOMIC DNA]</scope>
    <source>
        <strain evidence="2">FD-334 SS-4</strain>
    </source>
</reference>
<protein>
    <submittedName>
        <fullName evidence="1">Uncharacterized protein</fullName>
    </submittedName>
</protein>
<gene>
    <name evidence="1" type="ORF">HYPSUDRAFT_280784</name>
</gene>
<proteinExistence type="predicted"/>
<evidence type="ECO:0000313" key="2">
    <source>
        <dbReference type="Proteomes" id="UP000054270"/>
    </source>
</evidence>
<keyword evidence="2" id="KW-1185">Reference proteome</keyword>
<accession>A0A0D2LGA4</accession>
<sequence>MSRALTVTHLRRKPTGNTGNAFPIRPEMRIFFNVLRSRSESLGASSFVFAYTTFISARYRCRMTMRVYRIPPRTTALHLFLLPALSLHDGTIHHGHAQFAHAQPIIRPDDTLSSMAAHAEST</sequence>
<name>A0A0D2LGA4_HYPSF</name>
<organism evidence="1 2">
    <name type="scientific">Hypholoma sublateritium (strain FD-334 SS-4)</name>
    <dbReference type="NCBI Taxonomy" id="945553"/>
    <lineage>
        <taxon>Eukaryota</taxon>
        <taxon>Fungi</taxon>
        <taxon>Dikarya</taxon>
        <taxon>Basidiomycota</taxon>
        <taxon>Agaricomycotina</taxon>
        <taxon>Agaricomycetes</taxon>
        <taxon>Agaricomycetidae</taxon>
        <taxon>Agaricales</taxon>
        <taxon>Agaricineae</taxon>
        <taxon>Strophariaceae</taxon>
        <taxon>Hypholoma</taxon>
    </lineage>
</organism>